<dbReference type="Proteomes" id="UP000051448">
    <property type="component" value="Unassembled WGS sequence"/>
</dbReference>
<gene>
    <name evidence="3" type="ORF">FC92_GL000267</name>
</gene>
<feature type="domain" description="Alpha/beta hydrolase fold-3" evidence="2">
    <location>
        <begin position="99"/>
        <end position="297"/>
    </location>
</feature>
<evidence type="ECO:0000313" key="4">
    <source>
        <dbReference type="Proteomes" id="UP000051448"/>
    </source>
</evidence>
<reference evidence="3 4" key="1">
    <citation type="journal article" date="2015" name="Genome Announc.">
        <title>Expanding the biotechnology potential of lactobacilli through comparative genomics of 213 strains and associated genera.</title>
        <authorList>
            <person name="Sun Z."/>
            <person name="Harris H.M."/>
            <person name="McCann A."/>
            <person name="Guo C."/>
            <person name="Argimon S."/>
            <person name="Zhang W."/>
            <person name="Yang X."/>
            <person name="Jeffery I.B."/>
            <person name="Cooney J.C."/>
            <person name="Kagawa T.F."/>
            <person name="Liu W."/>
            <person name="Song Y."/>
            <person name="Salvetti E."/>
            <person name="Wrobel A."/>
            <person name="Rasinkangas P."/>
            <person name="Parkhill J."/>
            <person name="Rea M.C."/>
            <person name="O'Sullivan O."/>
            <person name="Ritari J."/>
            <person name="Douillard F.P."/>
            <person name="Paul Ross R."/>
            <person name="Yang R."/>
            <person name="Briner A.E."/>
            <person name="Felis G.E."/>
            <person name="de Vos W.M."/>
            <person name="Barrangou R."/>
            <person name="Klaenhammer T.R."/>
            <person name="Caufield P.W."/>
            <person name="Cui Y."/>
            <person name="Zhang H."/>
            <person name="O'Toole P.W."/>
        </authorList>
    </citation>
    <scope>NUCLEOTIDE SEQUENCE [LARGE SCALE GENOMIC DNA]</scope>
    <source>
        <strain evidence="3 4">DSM 19519</strain>
    </source>
</reference>
<dbReference type="InterPro" id="IPR050300">
    <property type="entry name" value="GDXG_lipolytic_enzyme"/>
</dbReference>
<comment type="caution">
    <text evidence="3">The sequence shown here is derived from an EMBL/GenBank/DDBJ whole genome shotgun (WGS) entry which is preliminary data.</text>
</comment>
<dbReference type="InterPro" id="IPR029058">
    <property type="entry name" value="AB_hydrolase_fold"/>
</dbReference>
<dbReference type="PANTHER" id="PTHR48081:SF8">
    <property type="entry name" value="ALPHA_BETA HYDROLASE FOLD-3 DOMAIN-CONTAINING PROTEIN-RELATED"/>
    <property type="match status" value="1"/>
</dbReference>
<dbReference type="PANTHER" id="PTHR48081">
    <property type="entry name" value="AB HYDROLASE SUPERFAMILY PROTEIN C4A8.06C"/>
    <property type="match status" value="1"/>
</dbReference>
<dbReference type="Pfam" id="PF07859">
    <property type="entry name" value="Abhydrolase_3"/>
    <property type="match status" value="1"/>
</dbReference>
<name>A0A0R1MPL5_9LACO</name>
<dbReference type="InterPro" id="IPR013094">
    <property type="entry name" value="AB_hydrolase_3"/>
</dbReference>
<dbReference type="EMBL" id="AZDX01000011">
    <property type="protein sequence ID" value="KRL07034.1"/>
    <property type="molecule type" value="Genomic_DNA"/>
</dbReference>
<dbReference type="GO" id="GO:0016787">
    <property type="term" value="F:hydrolase activity"/>
    <property type="evidence" value="ECO:0007669"/>
    <property type="project" value="UniProtKB-KW"/>
</dbReference>
<dbReference type="PATRIC" id="fig|1423759.3.peg.277"/>
<organism evidence="3 4">
    <name type="scientific">Liquorilactobacillus hordei DSM 19519</name>
    <dbReference type="NCBI Taxonomy" id="1423759"/>
    <lineage>
        <taxon>Bacteria</taxon>
        <taxon>Bacillati</taxon>
        <taxon>Bacillota</taxon>
        <taxon>Bacilli</taxon>
        <taxon>Lactobacillales</taxon>
        <taxon>Lactobacillaceae</taxon>
        <taxon>Liquorilactobacillus</taxon>
    </lineage>
</organism>
<evidence type="ECO:0000256" key="1">
    <source>
        <dbReference type="ARBA" id="ARBA00022801"/>
    </source>
</evidence>
<protein>
    <recommendedName>
        <fullName evidence="2">Alpha/beta hydrolase fold-3 domain-containing protein</fullName>
    </recommendedName>
</protein>
<evidence type="ECO:0000313" key="3">
    <source>
        <dbReference type="EMBL" id="KRL07034.1"/>
    </source>
</evidence>
<dbReference type="STRING" id="1423759.FC92_GL000267"/>
<keyword evidence="4" id="KW-1185">Reference proteome</keyword>
<proteinExistence type="predicted"/>
<dbReference type="SUPFAM" id="SSF53474">
    <property type="entry name" value="alpha/beta-Hydrolases"/>
    <property type="match status" value="1"/>
</dbReference>
<keyword evidence="1" id="KW-0378">Hydrolase</keyword>
<dbReference type="Gene3D" id="3.40.50.1820">
    <property type="entry name" value="alpha/beta hydrolase"/>
    <property type="match status" value="1"/>
</dbReference>
<sequence>MAMKKMLLTTLVASAAYLKYQSVRQKRSVQSILVEQGLRHFLHETDPRKASDFEKFNHVNSENYRIPEQVQKQLDFKWLDIDMQILKRDSIVTPEKKIIFYLHGGSYWYQPFGLQYHFIAKLADRVGASVIMPIYPKAPVYDVNDALSMVMKSYQDLLATSGVTAENIILLGDSAGGGLAVSLIEQLRNAQIDLPKQVILLSPWLDLSLENPEIAKLVTKDPILKLEELRFEGKYYAGSENLKSPIVSPIYGDLVDLPPITIFGGTNDILYPDMKLFTKKAKQDVRLITYEGMFHVFPFFRLPESKRAYEQIVDIIGLD</sequence>
<dbReference type="AlphaFoldDB" id="A0A0R1MPL5"/>
<accession>A0A0R1MPL5</accession>
<evidence type="ECO:0000259" key="2">
    <source>
        <dbReference type="Pfam" id="PF07859"/>
    </source>
</evidence>